<name>A0ABY4KTR1_9PSED</name>
<dbReference type="PROSITE" id="PS00380">
    <property type="entry name" value="RHODANESE_1"/>
    <property type="match status" value="1"/>
</dbReference>
<evidence type="ECO:0000313" key="5">
    <source>
        <dbReference type="Proteomes" id="UP000831189"/>
    </source>
</evidence>
<accession>A0ABY4KTR1</accession>
<evidence type="ECO:0000259" key="3">
    <source>
        <dbReference type="PROSITE" id="PS50206"/>
    </source>
</evidence>
<protein>
    <submittedName>
        <fullName evidence="4">Sulfurtransferase</fullName>
    </submittedName>
</protein>
<keyword evidence="5" id="KW-1185">Reference proteome</keyword>
<dbReference type="Gene3D" id="3.40.250.10">
    <property type="entry name" value="Rhodanese-like domain"/>
    <property type="match status" value="2"/>
</dbReference>
<dbReference type="SMART" id="SM00450">
    <property type="entry name" value="RHOD"/>
    <property type="match status" value="2"/>
</dbReference>
<sequence length="289" mass="31343">MPIAQLINATQLKARLSEPTLRILDCRFSLDDPAYGRRSYEEAHIPGAAFLDLEKDLSGPMVPGQTGRHPLPQPEQLIERFRGAGLNNDSEVVLYDDGPGAFAARAWWLLAWLGKRSGVYLLDGGFRAWLDAAGGVSGEQASIPPGTFEGTPDDSLVIGAQQLLAHLNKPDLTLLDARALPRFLGEQEPIDPVAGHIPGARCVTFTENLDATGRFLSSSQLRARFDQQLAGRSPDTLVAYCGSGVTACHNLFALCLAGHPMPKLYPGSWSEWITDPDRPITSSKAQRCD</sequence>
<dbReference type="SUPFAM" id="SSF52821">
    <property type="entry name" value="Rhodanese/Cell cycle control phosphatase"/>
    <property type="match status" value="2"/>
</dbReference>
<dbReference type="InterPro" id="IPR045078">
    <property type="entry name" value="TST/MPST-like"/>
</dbReference>
<proteinExistence type="predicted"/>
<reference evidence="4 5" key="1">
    <citation type="submission" date="2022-04" db="EMBL/GenBank/DDBJ databases">
        <title>Pseudomonas knackmussii B09-2.</title>
        <authorList>
            <person name="Deng Y."/>
        </authorList>
    </citation>
    <scope>NUCLEOTIDE SEQUENCE [LARGE SCALE GENOMIC DNA]</scope>
    <source>
        <strain evidence="4 5">B09-2</strain>
    </source>
</reference>
<organism evidence="4 5">
    <name type="scientific">Pseudomonas knackmussii</name>
    <dbReference type="NCBI Taxonomy" id="65741"/>
    <lineage>
        <taxon>Bacteria</taxon>
        <taxon>Pseudomonadati</taxon>
        <taxon>Pseudomonadota</taxon>
        <taxon>Gammaproteobacteria</taxon>
        <taxon>Pseudomonadales</taxon>
        <taxon>Pseudomonadaceae</taxon>
        <taxon>Pseudomonas</taxon>
    </lineage>
</organism>
<dbReference type="Proteomes" id="UP000831189">
    <property type="component" value="Chromosome"/>
</dbReference>
<dbReference type="EMBL" id="CP096208">
    <property type="protein sequence ID" value="UPQ84249.1"/>
    <property type="molecule type" value="Genomic_DNA"/>
</dbReference>
<feature type="domain" description="Rhodanese" evidence="3">
    <location>
        <begin position="17"/>
        <end position="138"/>
    </location>
</feature>
<dbReference type="InterPro" id="IPR001763">
    <property type="entry name" value="Rhodanese-like_dom"/>
</dbReference>
<dbReference type="PROSITE" id="PS50206">
    <property type="entry name" value="RHODANESE_3"/>
    <property type="match status" value="2"/>
</dbReference>
<keyword evidence="1" id="KW-0808">Transferase</keyword>
<dbReference type="PANTHER" id="PTHR11364:SF27">
    <property type="entry name" value="SULFURTRANSFERASE"/>
    <property type="match status" value="1"/>
</dbReference>
<keyword evidence="2" id="KW-0677">Repeat</keyword>
<dbReference type="PANTHER" id="PTHR11364">
    <property type="entry name" value="THIOSULFATE SULFERTANSFERASE"/>
    <property type="match status" value="1"/>
</dbReference>
<feature type="domain" description="Rhodanese" evidence="3">
    <location>
        <begin position="168"/>
        <end position="281"/>
    </location>
</feature>
<dbReference type="InterPro" id="IPR001307">
    <property type="entry name" value="Thiosulphate_STrfase_CS"/>
</dbReference>
<evidence type="ECO:0000256" key="2">
    <source>
        <dbReference type="ARBA" id="ARBA00022737"/>
    </source>
</evidence>
<gene>
    <name evidence="4" type="ORF">M0M42_07625</name>
</gene>
<dbReference type="InterPro" id="IPR036873">
    <property type="entry name" value="Rhodanese-like_dom_sf"/>
</dbReference>
<evidence type="ECO:0000256" key="1">
    <source>
        <dbReference type="ARBA" id="ARBA00022679"/>
    </source>
</evidence>
<dbReference type="CDD" id="cd01448">
    <property type="entry name" value="TST_Repeat_1"/>
    <property type="match status" value="1"/>
</dbReference>
<dbReference type="Pfam" id="PF00581">
    <property type="entry name" value="Rhodanese"/>
    <property type="match status" value="2"/>
</dbReference>
<evidence type="ECO:0000313" key="4">
    <source>
        <dbReference type="EMBL" id="UPQ84249.1"/>
    </source>
</evidence>
<dbReference type="CDD" id="cd01449">
    <property type="entry name" value="TST_Repeat_2"/>
    <property type="match status" value="1"/>
</dbReference>